<dbReference type="Pfam" id="PF13185">
    <property type="entry name" value="GAF_2"/>
    <property type="match status" value="1"/>
</dbReference>
<dbReference type="SUPFAM" id="SSF55073">
    <property type="entry name" value="Nucleotide cyclase"/>
    <property type="match status" value="1"/>
</dbReference>
<dbReference type="InterPro" id="IPR001054">
    <property type="entry name" value="A/G_cyclase"/>
</dbReference>
<protein>
    <recommendedName>
        <fullName evidence="6">FHA domain-containing protein</fullName>
    </recommendedName>
</protein>
<gene>
    <name evidence="4" type="ORF">HK100_003532</name>
</gene>
<dbReference type="PANTHER" id="PTHR23308">
    <property type="entry name" value="NUCLEAR INHIBITOR OF PROTEIN PHOSPHATASE-1"/>
    <property type="match status" value="1"/>
</dbReference>
<feature type="compositionally biased region" description="Low complexity" evidence="1">
    <location>
        <begin position="62"/>
        <end position="87"/>
    </location>
</feature>
<dbReference type="InterPro" id="IPR003018">
    <property type="entry name" value="GAF"/>
</dbReference>
<accession>A0AAD5XD56</accession>
<dbReference type="SMART" id="SM00240">
    <property type="entry name" value="FHA"/>
    <property type="match status" value="1"/>
</dbReference>
<evidence type="ECO:0000256" key="1">
    <source>
        <dbReference type="SAM" id="MobiDB-lite"/>
    </source>
</evidence>
<proteinExistence type="predicted"/>
<evidence type="ECO:0008006" key="6">
    <source>
        <dbReference type="Google" id="ProtNLM"/>
    </source>
</evidence>
<comment type="caution">
    <text evidence="4">The sequence shown here is derived from an EMBL/GenBank/DDBJ whole genome shotgun (WGS) entry which is preliminary data.</text>
</comment>
<evidence type="ECO:0000313" key="4">
    <source>
        <dbReference type="EMBL" id="KAJ3107704.1"/>
    </source>
</evidence>
<dbReference type="PROSITE" id="PS50125">
    <property type="entry name" value="GUANYLATE_CYCLASE_2"/>
    <property type="match status" value="1"/>
</dbReference>
<dbReference type="Pfam" id="PF00498">
    <property type="entry name" value="FHA"/>
    <property type="match status" value="1"/>
</dbReference>
<dbReference type="PROSITE" id="PS50006">
    <property type="entry name" value="FHA_DOMAIN"/>
    <property type="match status" value="1"/>
</dbReference>
<evidence type="ECO:0000259" key="2">
    <source>
        <dbReference type="PROSITE" id="PS50006"/>
    </source>
</evidence>
<dbReference type="InterPro" id="IPR000253">
    <property type="entry name" value="FHA_dom"/>
</dbReference>
<evidence type="ECO:0000259" key="3">
    <source>
        <dbReference type="PROSITE" id="PS50125"/>
    </source>
</evidence>
<dbReference type="SMART" id="SM00065">
    <property type="entry name" value="GAF"/>
    <property type="match status" value="1"/>
</dbReference>
<feature type="domain" description="FHA" evidence="2">
    <location>
        <begin position="191"/>
        <end position="245"/>
    </location>
</feature>
<name>A0AAD5XD56_9FUNG</name>
<feature type="region of interest" description="Disordered" evidence="1">
    <location>
        <begin position="1"/>
        <end position="101"/>
    </location>
</feature>
<dbReference type="GO" id="GO:0035556">
    <property type="term" value="P:intracellular signal transduction"/>
    <property type="evidence" value="ECO:0007669"/>
    <property type="project" value="InterPro"/>
</dbReference>
<dbReference type="Gene3D" id="2.60.200.20">
    <property type="match status" value="1"/>
</dbReference>
<dbReference type="InterPro" id="IPR029787">
    <property type="entry name" value="Nucleotide_cyclase"/>
</dbReference>
<reference evidence="4" key="1">
    <citation type="submission" date="2020-05" db="EMBL/GenBank/DDBJ databases">
        <title>Phylogenomic resolution of chytrid fungi.</title>
        <authorList>
            <person name="Stajich J.E."/>
            <person name="Amses K."/>
            <person name="Simmons R."/>
            <person name="Seto K."/>
            <person name="Myers J."/>
            <person name="Bonds A."/>
            <person name="Quandt C.A."/>
            <person name="Barry K."/>
            <person name="Liu P."/>
            <person name="Grigoriev I."/>
            <person name="Longcore J.E."/>
            <person name="James T.Y."/>
        </authorList>
    </citation>
    <scope>NUCLEOTIDE SEQUENCE</scope>
    <source>
        <strain evidence="4">JEL0513</strain>
    </source>
</reference>
<dbReference type="SUPFAM" id="SSF55781">
    <property type="entry name" value="GAF domain-like"/>
    <property type="match status" value="1"/>
</dbReference>
<dbReference type="AlphaFoldDB" id="A0AAD5XD56"/>
<dbReference type="Gene3D" id="3.30.450.40">
    <property type="match status" value="1"/>
</dbReference>
<feature type="domain" description="Guanylate cyclase" evidence="3">
    <location>
        <begin position="567"/>
        <end position="598"/>
    </location>
</feature>
<dbReference type="GO" id="GO:0009190">
    <property type="term" value="P:cyclic nucleotide biosynthetic process"/>
    <property type="evidence" value="ECO:0007669"/>
    <property type="project" value="InterPro"/>
</dbReference>
<dbReference type="EMBL" id="JADGJH010001895">
    <property type="protein sequence ID" value="KAJ3107704.1"/>
    <property type="molecule type" value="Genomic_DNA"/>
</dbReference>
<evidence type="ECO:0000313" key="5">
    <source>
        <dbReference type="Proteomes" id="UP001211907"/>
    </source>
</evidence>
<dbReference type="Proteomes" id="UP001211907">
    <property type="component" value="Unassembled WGS sequence"/>
</dbReference>
<dbReference type="InterPro" id="IPR008984">
    <property type="entry name" value="SMAD_FHA_dom_sf"/>
</dbReference>
<dbReference type="Gene3D" id="3.30.70.1230">
    <property type="entry name" value="Nucleotide cyclase"/>
    <property type="match status" value="1"/>
</dbReference>
<dbReference type="InterPro" id="IPR050923">
    <property type="entry name" value="Cell_Proc_Reg/RNA_Proc"/>
</dbReference>
<organism evidence="4 5">
    <name type="scientific">Physocladia obscura</name>
    <dbReference type="NCBI Taxonomy" id="109957"/>
    <lineage>
        <taxon>Eukaryota</taxon>
        <taxon>Fungi</taxon>
        <taxon>Fungi incertae sedis</taxon>
        <taxon>Chytridiomycota</taxon>
        <taxon>Chytridiomycota incertae sedis</taxon>
        <taxon>Chytridiomycetes</taxon>
        <taxon>Chytridiales</taxon>
        <taxon>Chytriomycetaceae</taxon>
        <taxon>Physocladia</taxon>
    </lineage>
</organism>
<dbReference type="InterPro" id="IPR029016">
    <property type="entry name" value="GAF-like_dom_sf"/>
</dbReference>
<feature type="compositionally biased region" description="Polar residues" evidence="1">
    <location>
        <begin position="39"/>
        <end position="61"/>
    </location>
</feature>
<dbReference type="SUPFAM" id="SSF49879">
    <property type="entry name" value="SMAD/FHA domain"/>
    <property type="match status" value="1"/>
</dbReference>
<feature type="non-terminal residue" evidence="4">
    <location>
        <position position="598"/>
    </location>
</feature>
<keyword evidence="5" id="KW-1185">Reference proteome</keyword>
<feature type="compositionally biased region" description="Polar residues" evidence="1">
    <location>
        <begin position="7"/>
        <end position="24"/>
    </location>
</feature>
<sequence>MRRGSDSVANGASASAIATVSNGIGTAGSGSGYSARSIGGSNSNLANNAPSGNTTPQRRGTSPQQLSQQQQQQQQLSQQQLFAPQPQSHSRRPSTPSSAVSSVFATHYSASNPNGTSASAANAYAANQAIIQRDTALNSSQKHQSRIVLHMTPRRSSVSRGESKGDIEPAQFFNYTSFGGKNHFPLIRDETTIGRNNNNNIVLTDPKISKYHAIVKRVFNEGEKTTYYIKDKNSSNGVRVNNINIVPDTLHRLHDGDKVSIGIIVLTFVDEHPAGEQPLAFSSASTYWNDAAMPISSMNRSSIRHQSMYLTKEAEENVKLVTILPSESKYEETVTVSTEIQDEDIDFAPLTQLSDPATLKEDYEKLRLAYELSKMALTNDITPLLAKALDLTFEILPIDRGVVLLVDETTGNLVPHYVKLREGSASEGKEILLSSTILRRVFDTRISLISRDATEEPMFSMAASVKHGQIRSVICVPLIAHAQVHGILHLDSRDRLNTSFSPKDLSIVKAISNQTAVAIENMILMREVETKARITEQLSRFLPPHVVDKMTERGNTIQRSGREMVGTIVFVDIRGFTNLSESIGPGEVVNILNDYFER</sequence>
<dbReference type="CDD" id="cd00060">
    <property type="entry name" value="FHA"/>
    <property type="match status" value="1"/>
</dbReference>